<reference evidence="2" key="1">
    <citation type="submission" date="2023-01" db="EMBL/GenBank/DDBJ databases">
        <title>Genome assembly of the deep-sea coral Lophelia pertusa.</title>
        <authorList>
            <person name="Herrera S."/>
            <person name="Cordes E."/>
        </authorList>
    </citation>
    <scope>NUCLEOTIDE SEQUENCE</scope>
    <source>
        <strain evidence="2">USNM1676648</strain>
        <tissue evidence="2">Polyp</tissue>
    </source>
</reference>
<evidence type="ECO:0000313" key="3">
    <source>
        <dbReference type="Proteomes" id="UP001163046"/>
    </source>
</evidence>
<feature type="domain" description="Fungal lipase-type" evidence="1">
    <location>
        <begin position="1"/>
        <end position="89"/>
    </location>
</feature>
<evidence type="ECO:0000259" key="1">
    <source>
        <dbReference type="Pfam" id="PF01764"/>
    </source>
</evidence>
<dbReference type="CDD" id="cd00519">
    <property type="entry name" value="Lipase_3"/>
    <property type="match status" value="1"/>
</dbReference>
<dbReference type="PANTHER" id="PTHR45908">
    <property type="entry name" value="PROTEIN CBG11750-RELATED"/>
    <property type="match status" value="1"/>
</dbReference>
<dbReference type="GO" id="GO:0006629">
    <property type="term" value="P:lipid metabolic process"/>
    <property type="evidence" value="ECO:0007669"/>
    <property type="project" value="InterPro"/>
</dbReference>
<dbReference type="SUPFAM" id="SSF53474">
    <property type="entry name" value="alpha/beta-Hydrolases"/>
    <property type="match status" value="1"/>
</dbReference>
<protein>
    <recommendedName>
        <fullName evidence="1">Fungal lipase-type domain-containing protein</fullName>
    </recommendedName>
</protein>
<proteinExistence type="predicted"/>
<keyword evidence="3" id="KW-1185">Reference proteome</keyword>
<dbReference type="OrthoDB" id="5960337at2759"/>
<gene>
    <name evidence="2" type="ORF">OS493_030330</name>
</gene>
<dbReference type="InterPro" id="IPR002921">
    <property type="entry name" value="Fungal_lipase-type"/>
</dbReference>
<organism evidence="2 3">
    <name type="scientific">Desmophyllum pertusum</name>
    <dbReference type="NCBI Taxonomy" id="174260"/>
    <lineage>
        <taxon>Eukaryota</taxon>
        <taxon>Metazoa</taxon>
        <taxon>Cnidaria</taxon>
        <taxon>Anthozoa</taxon>
        <taxon>Hexacorallia</taxon>
        <taxon>Scleractinia</taxon>
        <taxon>Caryophylliina</taxon>
        <taxon>Caryophylliidae</taxon>
        <taxon>Desmophyllum</taxon>
    </lineage>
</organism>
<dbReference type="EMBL" id="MU825905">
    <property type="protein sequence ID" value="KAJ7383175.1"/>
    <property type="molecule type" value="Genomic_DNA"/>
</dbReference>
<name>A0A9X0D1A4_9CNID</name>
<dbReference type="InterPro" id="IPR029058">
    <property type="entry name" value="AB_hydrolase_fold"/>
</dbReference>
<comment type="caution">
    <text evidence="2">The sequence shown here is derived from an EMBL/GenBank/DDBJ whole genome shotgun (WGS) entry which is preliminary data.</text>
</comment>
<dbReference type="Gene3D" id="3.40.50.1820">
    <property type="entry name" value="alpha/beta hydrolase"/>
    <property type="match status" value="1"/>
</dbReference>
<dbReference type="AlphaFoldDB" id="A0A9X0D1A4"/>
<sequence length="192" mass="21963">MEAEVKALVSKNPSYQIWVTGHSLGGAMASLASTWLGYHNIAPRKNIILYTFGMPRVGNYKYALQHDELVKDSWRVVNDDDLVPHFPSVVSLSVINGPYHHGVEAFYSEEAISVYSTHRECHGKPFNEDVTCSFSEVTRSIDKHKNYFSIPVGTFWKANCVPREASTRQKSAFETEDRVRKKDRRSRLFITY</sequence>
<dbReference type="Pfam" id="PF01764">
    <property type="entry name" value="Lipase_3"/>
    <property type="match status" value="1"/>
</dbReference>
<evidence type="ECO:0000313" key="2">
    <source>
        <dbReference type="EMBL" id="KAJ7383175.1"/>
    </source>
</evidence>
<dbReference type="Proteomes" id="UP001163046">
    <property type="component" value="Unassembled WGS sequence"/>
</dbReference>
<accession>A0A9X0D1A4</accession>